<comment type="function">
    <text evidence="1 8">Involved in nucleolar integrity and required for processing of the pre-rRNA for the 60S ribosome subunit.</text>
</comment>
<reference evidence="11" key="1">
    <citation type="submission" date="2016-05" db="EMBL/GenBank/DDBJ databases">
        <title>Comparative genomics of biotechnologically important yeasts.</title>
        <authorList>
            <consortium name="DOE Joint Genome Institute"/>
            <person name="Riley R."/>
            <person name="Haridas S."/>
            <person name="Wolfe K.H."/>
            <person name="Lopes M.R."/>
            <person name="Hittinger C.T."/>
            <person name="Goker M."/>
            <person name="Salamov A."/>
            <person name="Wisecaver J."/>
            <person name="Long T.M."/>
            <person name="Aerts A.L."/>
            <person name="Barry K."/>
            <person name="Choi C."/>
            <person name="Clum A."/>
            <person name="Coughlan A.Y."/>
            <person name="Deshpande S."/>
            <person name="Douglass A.P."/>
            <person name="Hanson S.J."/>
            <person name="Klenk H.-P."/>
            <person name="Labutti K."/>
            <person name="Lapidus A."/>
            <person name="Lindquist E."/>
            <person name="Lipzen A."/>
            <person name="Meier-Kolthoff J.P."/>
            <person name="Ohm R.A."/>
            <person name="Otillar R.P."/>
            <person name="Pangilinan J."/>
            <person name="Peng Y."/>
            <person name="Rokas A."/>
            <person name="Rosa C.A."/>
            <person name="Scheuner C."/>
            <person name="Sibirny A.A."/>
            <person name="Slot J.C."/>
            <person name="Stielow J.B."/>
            <person name="Sun H."/>
            <person name="Kurtzman C.P."/>
            <person name="Blackwell M."/>
            <person name="Grigoriev I.V."/>
            <person name="Jeffries T.W."/>
        </authorList>
    </citation>
    <scope>NUCLEOTIDE SEQUENCE [LARGE SCALE GENOMIC DNA]</scope>
    <source>
        <strain evidence="11">DSM 1968</strain>
    </source>
</reference>
<evidence type="ECO:0000313" key="11">
    <source>
        <dbReference type="Proteomes" id="UP000095038"/>
    </source>
</evidence>
<keyword evidence="11" id="KW-1185">Reference proteome</keyword>
<evidence type="ECO:0000256" key="3">
    <source>
        <dbReference type="ARBA" id="ARBA00007869"/>
    </source>
</evidence>
<comment type="similarity">
    <text evidence="3 8">Belongs to the CGR1 family.</text>
</comment>
<dbReference type="RefSeq" id="XP_020046287.1">
    <property type="nucleotide sequence ID" value="XM_020188715.1"/>
</dbReference>
<keyword evidence="4 8" id="KW-0690">Ribosome biogenesis</keyword>
<dbReference type="InterPro" id="IPR005579">
    <property type="entry name" value="Cgr1-like"/>
</dbReference>
<evidence type="ECO:0000256" key="1">
    <source>
        <dbReference type="ARBA" id="ARBA00004090"/>
    </source>
</evidence>
<gene>
    <name evidence="10" type="ORF">ASCRUDRAFT_109007</name>
</gene>
<protein>
    <recommendedName>
        <fullName evidence="8">rRNA-processing protein</fullName>
    </recommendedName>
</protein>
<evidence type="ECO:0000256" key="4">
    <source>
        <dbReference type="ARBA" id="ARBA00022517"/>
    </source>
</evidence>
<proteinExistence type="inferred from homology"/>
<dbReference type="GeneID" id="30962351"/>
<dbReference type="InParanoid" id="A0A1D2VEN3"/>
<feature type="compositionally biased region" description="Basic residues" evidence="9">
    <location>
        <begin position="106"/>
        <end position="123"/>
    </location>
</feature>
<name>A0A1D2VEN3_9ASCO</name>
<dbReference type="GO" id="GO:0006364">
    <property type="term" value="P:rRNA processing"/>
    <property type="evidence" value="ECO:0007669"/>
    <property type="project" value="UniProtKB-UniRule"/>
</dbReference>
<dbReference type="Proteomes" id="UP000095038">
    <property type="component" value="Unassembled WGS sequence"/>
</dbReference>
<comment type="subcellular location">
    <subcellularLocation>
        <location evidence="2 8">Nucleus</location>
        <location evidence="2 8">Nucleolus</location>
    </subcellularLocation>
</comment>
<evidence type="ECO:0000256" key="6">
    <source>
        <dbReference type="ARBA" id="ARBA00023054"/>
    </source>
</evidence>
<feature type="region of interest" description="Disordered" evidence="9">
    <location>
        <begin position="103"/>
        <end position="123"/>
    </location>
</feature>
<dbReference type="Pfam" id="PF03879">
    <property type="entry name" value="Cgr1"/>
    <property type="match status" value="1"/>
</dbReference>
<dbReference type="EMBL" id="KV454484">
    <property type="protein sequence ID" value="ODV59980.1"/>
    <property type="molecule type" value="Genomic_DNA"/>
</dbReference>
<evidence type="ECO:0000256" key="7">
    <source>
        <dbReference type="ARBA" id="ARBA00023242"/>
    </source>
</evidence>
<evidence type="ECO:0000256" key="9">
    <source>
        <dbReference type="SAM" id="MobiDB-lite"/>
    </source>
</evidence>
<evidence type="ECO:0000256" key="2">
    <source>
        <dbReference type="ARBA" id="ARBA00004604"/>
    </source>
</evidence>
<keyword evidence="7 8" id="KW-0539">Nucleus</keyword>
<accession>A0A1D2VEN3</accession>
<evidence type="ECO:0000256" key="5">
    <source>
        <dbReference type="ARBA" id="ARBA00022552"/>
    </source>
</evidence>
<organism evidence="10 11">
    <name type="scientific">Ascoidea rubescens DSM 1968</name>
    <dbReference type="NCBI Taxonomy" id="1344418"/>
    <lineage>
        <taxon>Eukaryota</taxon>
        <taxon>Fungi</taxon>
        <taxon>Dikarya</taxon>
        <taxon>Ascomycota</taxon>
        <taxon>Saccharomycotina</taxon>
        <taxon>Saccharomycetes</taxon>
        <taxon>Ascoideaceae</taxon>
        <taxon>Ascoidea</taxon>
    </lineage>
</organism>
<sequence length="123" mass="14712">MSESAILKTESILPQGPRVSGKEWKLKKDPFRINKPDTTTKNVNSSFQKRLNQRNLKKQYDLKLKELKDESKLKKDLVIQKKKEKNLRLMEIERASKLSKKLNEKRLKRLQKKQKRNKLLNDR</sequence>
<dbReference type="OrthoDB" id="3942380at2759"/>
<dbReference type="GO" id="GO:0005730">
    <property type="term" value="C:nucleolus"/>
    <property type="evidence" value="ECO:0007669"/>
    <property type="project" value="UniProtKB-SubCell"/>
</dbReference>
<keyword evidence="5 8" id="KW-0698">rRNA processing</keyword>
<feature type="region of interest" description="Disordered" evidence="9">
    <location>
        <begin position="1"/>
        <end position="21"/>
    </location>
</feature>
<keyword evidence="6" id="KW-0175">Coiled coil</keyword>
<evidence type="ECO:0000313" key="10">
    <source>
        <dbReference type="EMBL" id="ODV59980.1"/>
    </source>
</evidence>
<dbReference type="STRING" id="1344418.A0A1D2VEN3"/>
<dbReference type="AlphaFoldDB" id="A0A1D2VEN3"/>
<evidence type="ECO:0000256" key="8">
    <source>
        <dbReference type="RuleBase" id="RU363084"/>
    </source>
</evidence>